<feature type="region of interest" description="Disordered" evidence="3">
    <location>
        <begin position="95"/>
        <end position="159"/>
    </location>
</feature>
<dbReference type="AlphaFoldDB" id="A0A1C3L4H9"/>
<comment type="subcellular location">
    <subcellularLocation>
        <location evidence="1">Nucleus</location>
    </subcellularLocation>
</comment>
<dbReference type="CDD" id="cd22928">
    <property type="entry name" value="HFD_POLE3_DPB4"/>
    <property type="match status" value="1"/>
</dbReference>
<organism evidence="5 6">
    <name type="scientific">Plasmodium ovale</name>
    <name type="common">malaria parasite P. ovale</name>
    <dbReference type="NCBI Taxonomy" id="36330"/>
    <lineage>
        <taxon>Eukaryota</taxon>
        <taxon>Sar</taxon>
        <taxon>Alveolata</taxon>
        <taxon>Apicomplexa</taxon>
        <taxon>Aconoidasida</taxon>
        <taxon>Haemosporida</taxon>
        <taxon>Plasmodiidae</taxon>
        <taxon>Plasmodium</taxon>
        <taxon>Plasmodium (Plasmodium)</taxon>
    </lineage>
</organism>
<feature type="compositionally biased region" description="Basic and acidic residues" evidence="3">
    <location>
        <begin position="147"/>
        <end position="159"/>
    </location>
</feature>
<evidence type="ECO:0000313" key="5">
    <source>
        <dbReference type="EMBL" id="SBT82247.1"/>
    </source>
</evidence>
<feature type="domain" description="Transcription factor CBF/NF-Y/archaeal histone" evidence="4">
    <location>
        <begin position="19"/>
        <end position="84"/>
    </location>
</feature>
<dbReference type="GO" id="GO:0008622">
    <property type="term" value="C:epsilon DNA polymerase complex"/>
    <property type="evidence" value="ECO:0007669"/>
    <property type="project" value="TreeGrafter"/>
</dbReference>
<dbReference type="GO" id="GO:0006272">
    <property type="term" value="P:leading strand elongation"/>
    <property type="evidence" value="ECO:0007669"/>
    <property type="project" value="TreeGrafter"/>
</dbReference>
<feature type="compositionally biased region" description="Acidic residues" evidence="3">
    <location>
        <begin position="116"/>
        <end position="137"/>
    </location>
</feature>
<evidence type="ECO:0000313" key="6">
    <source>
        <dbReference type="Proteomes" id="UP000243200"/>
    </source>
</evidence>
<evidence type="ECO:0000256" key="2">
    <source>
        <dbReference type="ARBA" id="ARBA00023242"/>
    </source>
</evidence>
<sequence length="159" mass="17763">MKGKKNTENINLMRETLFSIPPSDVLQIIQDNVDLRNHRIKSEALDTLSRCLSLFILYLTDAALEHAANDRRSSITVSDILRALNDTMFTEIRDELVNGDSDEDVQRGNLNSGNSEDAEGAAENDEQKDEDKEDDFDPLLQSLKPVKKNDDGADGKNAN</sequence>
<dbReference type="InterPro" id="IPR003958">
    <property type="entry name" value="CBFA_NFYB_domain"/>
</dbReference>
<dbReference type="OrthoDB" id="386949at2759"/>
<dbReference type="EMBL" id="LT594518">
    <property type="protein sequence ID" value="SBT82247.1"/>
    <property type="molecule type" value="Genomic_DNA"/>
</dbReference>
<dbReference type="PANTHER" id="PTHR46172:SF1">
    <property type="entry name" value="DNA POLYMERASE EPSILON SUBUNIT 3"/>
    <property type="match status" value="1"/>
</dbReference>
<dbReference type="GO" id="GO:0031507">
    <property type="term" value="P:heterochromatin formation"/>
    <property type="evidence" value="ECO:0007669"/>
    <property type="project" value="TreeGrafter"/>
</dbReference>
<dbReference type="GO" id="GO:0046982">
    <property type="term" value="F:protein heterodimerization activity"/>
    <property type="evidence" value="ECO:0007669"/>
    <property type="project" value="InterPro"/>
</dbReference>
<dbReference type="VEuPathDB" id="PlasmoDB:POWCR01_140010900"/>
<dbReference type="GO" id="GO:0031490">
    <property type="term" value="F:chromatin DNA binding"/>
    <property type="evidence" value="ECO:0007669"/>
    <property type="project" value="TreeGrafter"/>
</dbReference>
<dbReference type="SUPFAM" id="SSF47113">
    <property type="entry name" value="Histone-fold"/>
    <property type="match status" value="1"/>
</dbReference>
<dbReference type="VEuPathDB" id="PlasmoDB:PocGH01_14016200"/>
<dbReference type="Pfam" id="PF00808">
    <property type="entry name" value="CBFD_NFYB_HMF"/>
    <property type="match status" value="1"/>
</dbReference>
<dbReference type="PANTHER" id="PTHR46172">
    <property type="entry name" value="DNA POLYMERASE EPSILON SUBUNIT 3"/>
    <property type="match status" value="1"/>
</dbReference>
<keyword evidence="2" id="KW-0539">Nucleus</keyword>
<dbReference type="GO" id="GO:0006974">
    <property type="term" value="P:DNA damage response"/>
    <property type="evidence" value="ECO:0007669"/>
    <property type="project" value="TreeGrafter"/>
</dbReference>
<evidence type="ECO:0000256" key="3">
    <source>
        <dbReference type="SAM" id="MobiDB-lite"/>
    </source>
</evidence>
<accession>A0A1C3L4H9</accession>
<dbReference type="InterPro" id="IPR009072">
    <property type="entry name" value="Histone-fold"/>
</dbReference>
<evidence type="ECO:0000256" key="1">
    <source>
        <dbReference type="ARBA" id="ARBA00004123"/>
    </source>
</evidence>
<dbReference type="Proteomes" id="UP000243200">
    <property type="component" value="Chromosome 14"/>
</dbReference>
<dbReference type="GO" id="GO:0008623">
    <property type="term" value="C:CHRAC"/>
    <property type="evidence" value="ECO:0007669"/>
    <property type="project" value="TreeGrafter"/>
</dbReference>
<evidence type="ECO:0000259" key="4">
    <source>
        <dbReference type="Pfam" id="PF00808"/>
    </source>
</evidence>
<gene>
    <name evidence="5" type="primary">PowCR01_140010900</name>
    <name evidence="5" type="ORF">POWCR01_140010900</name>
</gene>
<dbReference type="Gene3D" id="1.10.20.10">
    <property type="entry name" value="Histone, subunit A"/>
    <property type="match status" value="1"/>
</dbReference>
<proteinExistence type="predicted"/>
<name>A0A1C3L4H9_PLAOA</name>
<protein>
    <submittedName>
        <fullName evidence="5">CCAAT-binding transcription factor, putative</fullName>
    </submittedName>
</protein>
<reference evidence="5 6" key="1">
    <citation type="submission" date="2016-06" db="EMBL/GenBank/DDBJ databases">
        <authorList>
            <consortium name="Pathogen Informatics"/>
        </authorList>
    </citation>
    <scope>NUCLEOTIDE SEQUENCE [LARGE SCALE GENOMIC DNA]</scope>
    <source>
        <strain evidence="5">PowCR01</strain>
    </source>
</reference>
<dbReference type="InterPro" id="IPR051377">
    <property type="entry name" value="DNA_Pol-Epsilon_Subunit"/>
</dbReference>